<dbReference type="PANTHER" id="PTHR30349:SF89">
    <property type="entry name" value="INTEGRASE_RECOMBINASE"/>
    <property type="match status" value="1"/>
</dbReference>
<dbReference type="GO" id="GO:0003677">
    <property type="term" value="F:DNA binding"/>
    <property type="evidence" value="ECO:0007669"/>
    <property type="project" value="UniProtKB-UniRule"/>
</dbReference>
<dbReference type="AlphaFoldDB" id="A0A544UK31"/>
<evidence type="ECO:0000256" key="2">
    <source>
        <dbReference type="ARBA" id="ARBA00023172"/>
    </source>
</evidence>
<dbReference type="Gene3D" id="1.10.443.10">
    <property type="entry name" value="Intergrase catalytic core"/>
    <property type="match status" value="1"/>
</dbReference>
<evidence type="ECO:0000256" key="3">
    <source>
        <dbReference type="PROSITE-ProRule" id="PRU01248"/>
    </source>
</evidence>
<dbReference type="Proteomes" id="UP000317944">
    <property type="component" value="Unassembled WGS sequence"/>
</dbReference>
<dbReference type="PROSITE" id="PS51900">
    <property type="entry name" value="CB"/>
    <property type="match status" value="1"/>
</dbReference>
<dbReference type="OrthoDB" id="2423890at2"/>
<organism evidence="6 7">
    <name type="scientific">Lysinibacillus sphaericus</name>
    <name type="common">Bacillus sphaericus</name>
    <dbReference type="NCBI Taxonomy" id="1421"/>
    <lineage>
        <taxon>Bacteria</taxon>
        <taxon>Bacillati</taxon>
        <taxon>Bacillota</taxon>
        <taxon>Bacilli</taxon>
        <taxon>Bacillales</taxon>
        <taxon>Bacillaceae</taxon>
        <taxon>Lysinibacillus</taxon>
    </lineage>
</organism>
<dbReference type="PROSITE" id="PS51898">
    <property type="entry name" value="TYR_RECOMBINASE"/>
    <property type="match status" value="1"/>
</dbReference>
<dbReference type="Pfam" id="PF00589">
    <property type="entry name" value="Phage_integrase"/>
    <property type="match status" value="1"/>
</dbReference>
<comment type="caution">
    <text evidence="6">The sequence shown here is derived from an EMBL/GenBank/DDBJ whole genome shotgun (WGS) entry which is preliminary data.</text>
</comment>
<keyword evidence="2" id="KW-0233">DNA recombination</keyword>
<dbReference type="RefSeq" id="WP_142508872.1">
    <property type="nucleotide sequence ID" value="NZ_SADV01000007.1"/>
</dbReference>
<evidence type="ECO:0000313" key="7">
    <source>
        <dbReference type="Proteomes" id="UP000317944"/>
    </source>
</evidence>
<dbReference type="PANTHER" id="PTHR30349">
    <property type="entry name" value="PHAGE INTEGRASE-RELATED"/>
    <property type="match status" value="1"/>
</dbReference>
<dbReference type="InterPro" id="IPR050090">
    <property type="entry name" value="Tyrosine_recombinase_XerCD"/>
</dbReference>
<dbReference type="InterPro" id="IPR010998">
    <property type="entry name" value="Integrase_recombinase_N"/>
</dbReference>
<dbReference type="GO" id="GO:0015074">
    <property type="term" value="P:DNA integration"/>
    <property type="evidence" value="ECO:0007669"/>
    <property type="project" value="InterPro"/>
</dbReference>
<evidence type="ECO:0000259" key="4">
    <source>
        <dbReference type="PROSITE" id="PS51898"/>
    </source>
</evidence>
<accession>A0A544UK31</accession>
<reference evidence="6 7" key="1">
    <citation type="submission" date="2018-03" db="EMBL/GenBank/DDBJ databases">
        <title>Aerobic endospore-forming bacteria genome sequencing and assembly.</title>
        <authorList>
            <person name="Cavalcante D.A."/>
            <person name="Driks A."/>
            <person name="Putonti C."/>
            <person name="De-Souza M.T."/>
        </authorList>
    </citation>
    <scope>NUCLEOTIDE SEQUENCE [LARGE SCALE GENOMIC DNA]</scope>
    <source>
        <strain evidence="6 7">SDF0037</strain>
    </source>
</reference>
<evidence type="ECO:0000259" key="5">
    <source>
        <dbReference type="PROSITE" id="PS51900"/>
    </source>
</evidence>
<dbReference type="InterPro" id="IPR011010">
    <property type="entry name" value="DNA_brk_join_enz"/>
</dbReference>
<dbReference type="GO" id="GO:0006310">
    <property type="term" value="P:DNA recombination"/>
    <property type="evidence" value="ECO:0007669"/>
    <property type="project" value="UniProtKB-KW"/>
</dbReference>
<feature type="domain" description="Tyr recombinase" evidence="4">
    <location>
        <begin position="131"/>
        <end position="322"/>
    </location>
</feature>
<dbReference type="SUPFAM" id="SSF56349">
    <property type="entry name" value="DNA breaking-rejoining enzymes"/>
    <property type="match status" value="1"/>
</dbReference>
<evidence type="ECO:0000313" key="6">
    <source>
        <dbReference type="EMBL" id="TQR33614.1"/>
    </source>
</evidence>
<evidence type="ECO:0000256" key="1">
    <source>
        <dbReference type="ARBA" id="ARBA00023125"/>
    </source>
</evidence>
<sequence length="329" mass="37910">MTKKSGLFEVDVDLNLLKFENEATVKHVKNNSKMIKDAIQIVKRQMISSGLRPRTIKDYETIVNHLKDAQTITFLNEITLDTIYTWLENMQVSKQTKLTRLKALKSFLSKCYINDWYESKFWQDVNIKVDKKVKAGANEKDVQLLISLLDLNTFIGLRDAVAILTMYKTGIRINTLGKLEEKHIDFDEKTLVLEGEILKNHKLLKLPIDNQLIQLYQVLIQQNNKVRRHYNQNNGNIFISYIGTPLDTKSTNNAISKQLTKYSKQFGLKNINPHALRRAFAKNLLTKGANIALISKALGHSNLEVTTQYLDLDVDEVSNSLREYLIERN</sequence>
<protein>
    <submittedName>
        <fullName evidence="6">Site-specific integrase</fullName>
    </submittedName>
</protein>
<feature type="domain" description="Core-binding (CB)" evidence="5">
    <location>
        <begin position="33"/>
        <end position="112"/>
    </location>
</feature>
<gene>
    <name evidence="6" type="ORF">C7Y47_11275</name>
</gene>
<dbReference type="CDD" id="cd00397">
    <property type="entry name" value="DNA_BRE_C"/>
    <property type="match status" value="1"/>
</dbReference>
<name>A0A544UK31_LYSSH</name>
<dbReference type="Gene3D" id="1.10.150.130">
    <property type="match status" value="1"/>
</dbReference>
<dbReference type="InterPro" id="IPR002104">
    <property type="entry name" value="Integrase_catalytic"/>
</dbReference>
<proteinExistence type="predicted"/>
<dbReference type="InterPro" id="IPR013762">
    <property type="entry name" value="Integrase-like_cat_sf"/>
</dbReference>
<dbReference type="EMBL" id="SADV01000007">
    <property type="protein sequence ID" value="TQR33614.1"/>
    <property type="molecule type" value="Genomic_DNA"/>
</dbReference>
<dbReference type="InterPro" id="IPR044068">
    <property type="entry name" value="CB"/>
</dbReference>
<keyword evidence="1 3" id="KW-0238">DNA-binding</keyword>